<dbReference type="Proteomes" id="UP001151699">
    <property type="component" value="Chromosome A"/>
</dbReference>
<keyword evidence="3" id="KW-1185">Reference proteome</keyword>
<protein>
    <submittedName>
        <fullName evidence="2">Uncharacterized protein</fullName>
    </submittedName>
</protein>
<feature type="chain" id="PRO_5040356685" evidence="1">
    <location>
        <begin position="24"/>
        <end position="79"/>
    </location>
</feature>
<dbReference type="EMBL" id="WJQU01000001">
    <property type="protein sequence ID" value="KAJ6645636.1"/>
    <property type="molecule type" value="Genomic_DNA"/>
</dbReference>
<organism evidence="2 3">
    <name type="scientific">Pseudolycoriella hygida</name>
    <dbReference type="NCBI Taxonomy" id="35572"/>
    <lineage>
        <taxon>Eukaryota</taxon>
        <taxon>Metazoa</taxon>
        <taxon>Ecdysozoa</taxon>
        <taxon>Arthropoda</taxon>
        <taxon>Hexapoda</taxon>
        <taxon>Insecta</taxon>
        <taxon>Pterygota</taxon>
        <taxon>Neoptera</taxon>
        <taxon>Endopterygota</taxon>
        <taxon>Diptera</taxon>
        <taxon>Nematocera</taxon>
        <taxon>Sciaroidea</taxon>
        <taxon>Sciaridae</taxon>
        <taxon>Pseudolycoriella</taxon>
    </lineage>
</organism>
<accession>A0A9Q0N9S0</accession>
<dbReference type="AlphaFoldDB" id="A0A9Q0N9S0"/>
<gene>
    <name evidence="2" type="ORF">Bhyg_00843</name>
</gene>
<proteinExistence type="predicted"/>
<reference evidence="2" key="1">
    <citation type="submission" date="2022-07" db="EMBL/GenBank/DDBJ databases">
        <authorList>
            <person name="Trinca V."/>
            <person name="Uliana J.V.C."/>
            <person name="Torres T.T."/>
            <person name="Ward R.J."/>
            <person name="Monesi N."/>
        </authorList>
    </citation>
    <scope>NUCLEOTIDE SEQUENCE</scope>
    <source>
        <strain evidence="2">HSMRA1968</strain>
        <tissue evidence="2">Whole embryos</tissue>
    </source>
</reference>
<evidence type="ECO:0000313" key="2">
    <source>
        <dbReference type="EMBL" id="KAJ6645636.1"/>
    </source>
</evidence>
<comment type="caution">
    <text evidence="2">The sequence shown here is derived from an EMBL/GenBank/DDBJ whole genome shotgun (WGS) entry which is preliminary data.</text>
</comment>
<sequence length="79" mass="8903">MGSFVYLLAVITIASNFVPVVLGDCEMDCTDLQMQQMYRSSSEVNSGSNANTNIETLINAYRNCVRVCKEKQRERSDLM</sequence>
<keyword evidence="1" id="KW-0732">Signal</keyword>
<evidence type="ECO:0000256" key="1">
    <source>
        <dbReference type="SAM" id="SignalP"/>
    </source>
</evidence>
<feature type="signal peptide" evidence="1">
    <location>
        <begin position="1"/>
        <end position="23"/>
    </location>
</feature>
<evidence type="ECO:0000313" key="3">
    <source>
        <dbReference type="Proteomes" id="UP001151699"/>
    </source>
</evidence>
<name>A0A9Q0N9S0_9DIPT</name>